<accession>A0A9J6A0R0</accession>
<keyword evidence="2" id="KW-1185">Reference proteome</keyword>
<sequence>MPRRTPRSEHHMGMACRCSRRMILLLDSKITFGREEDDVKKAKRVPSYKQKIQGSETVSVAWTGKTHNQDVCSRAYHSQSFSQLVT</sequence>
<dbReference type="EMBL" id="JACXVP010000003">
    <property type="protein sequence ID" value="KAG5617740.1"/>
    <property type="molecule type" value="Genomic_DNA"/>
</dbReference>
<organism evidence="1 2">
    <name type="scientific">Solanum commersonii</name>
    <name type="common">Commerson's wild potato</name>
    <name type="synonym">Commerson's nightshade</name>
    <dbReference type="NCBI Taxonomy" id="4109"/>
    <lineage>
        <taxon>Eukaryota</taxon>
        <taxon>Viridiplantae</taxon>
        <taxon>Streptophyta</taxon>
        <taxon>Embryophyta</taxon>
        <taxon>Tracheophyta</taxon>
        <taxon>Spermatophyta</taxon>
        <taxon>Magnoliopsida</taxon>
        <taxon>eudicotyledons</taxon>
        <taxon>Gunneridae</taxon>
        <taxon>Pentapetalae</taxon>
        <taxon>asterids</taxon>
        <taxon>lamiids</taxon>
        <taxon>Solanales</taxon>
        <taxon>Solanaceae</taxon>
        <taxon>Solanoideae</taxon>
        <taxon>Solaneae</taxon>
        <taxon>Solanum</taxon>
    </lineage>
</organism>
<name>A0A9J6A0R0_SOLCO</name>
<reference evidence="1 2" key="1">
    <citation type="submission" date="2020-09" db="EMBL/GenBank/DDBJ databases">
        <title>De no assembly of potato wild relative species, Solanum commersonii.</title>
        <authorList>
            <person name="Cho K."/>
        </authorList>
    </citation>
    <scope>NUCLEOTIDE SEQUENCE [LARGE SCALE GENOMIC DNA]</scope>
    <source>
        <strain evidence="1">LZ3.2</strain>
        <tissue evidence="1">Leaf</tissue>
    </source>
</reference>
<evidence type="ECO:0000313" key="2">
    <source>
        <dbReference type="Proteomes" id="UP000824120"/>
    </source>
</evidence>
<dbReference type="AlphaFoldDB" id="A0A9J6A0R0"/>
<gene>
    <name evidence="1" type="ORF">H5410_017564</name>
</gene>
<proteinExistence type="predicted"/>
<dbReference type="Proteomes" id="UP000824120">
    <property type="component" value="Chromosome 3"/>
</dbReference>
<evidence type="ECO:0000313" key="1">
    <source>
        <dbReference type="EMBL" id="KAG5617740.1"/>
    </source>
</evidence>
<comment type="caution">
    <text evidence="1">The sequence shown here is derived from an EMBL/GenBank/DDBJ whole genome shotgun (WGS) entry which is preliminary data.</text>
</comment>
<protein>
    <submittedName>
        <fullName evidence="1">Uncharacterized protein</fullName>
    </submittedName>
</protein>